<reference evidence="2 3" key="1">
    <citation type="submission" date="2020-08" db="EMBL/GenBank/DDBJ databases">
        <title>Sequencing the genomes of 1000 actinobacteria strains.</title>
        <authorList>
            <person name="Klenk H.-P."/>
        </authorList>
    </citation>
    <scope>NUCLEOTIDE SEQUENCE [LARGE SCALE GENOMIC DNA]</scope>
    <source>
        <strain evidence="2 3">DSM 23974</strain>
    </source>
</reference>
<dbReference type="RefSeq" id="WP_158495777.1">
    <property type="nucleotide sequence ID" value="NZ_JACHNA010000001.1"/>
</dbReference>
<feature type="compositionally biased region" description="Polar residues" evidence="1">
    <location>
        <begin position="1"/>
        <end position="14"/>
    </location>
</feature>
<dbReference type="AlphaFoldDB" id="A0A7W7GMX8"/>
<keyword evidence="3" id="KW-1185">Reference proteome</keyword>
<evidence type="ECO:0000313" key="3">
    <source>
        <dbReference type="Proteomes" id="UP000540191"/>
    </source>
</evidence>
<dbReference type="Proteomes" id="UP000540191">
    <property type="component" value="Unassembled WGS sequence"/>
</dbReference>
<dbReference type="PANTHER" id="PTHR36849">
    <property type="entry name" value="CYTOPLASMIC PROTEIN-RELATED"/>
    <property type="match status" value="1"/>
</dbReference>
<name>A0A7W7GMX8_9MICC</name>
<gene>
    <name evidence="2" type="ORF">HDA30_000606</name>
</gene>
<feature type="region of interest" description="Disordered" evidence="1">
    <location>
        <begin position="1"/>
        <end position="23"/>
    </location>
</feature>
<dbReference type="EMBL" id="JACHNA010000001">
    <property type="protein sequence ID" value="MBB4735098.1"/>
    <property type="molecule type" value="Genomic_DNA"/>
</dbReference>
<proteinExistence type="predicted"/>
<organism evidence="2 3">
    <name type="scientific">Micrococcus cohnii</name>
    <dbReference type="NCBI Taxonomy" id="993416"/>
    <lineage>
        <taxon>Bacteria</taxon>
        <taxon>Bacillati</taxon>
        <taxon>Actinomycetota</taxon>
        <taxon>Actinomycetes</taxon>
        <taxon>Micrococcales</taxon>
        <taxon>Micrococcaceae</taxon>
        <taxon>Micrococcus</taxon>
    </lineage>
</organism>
<dbReference type="Pfam" id="PF22752">
    <property type="entry name" value="DUF488-N3i"/>
    <property type="match status" value="1"/>
</dbReference>
<dbReference type="InterPro" id="IPR052552">
    <property type="entry name" value="YeaO-like"/>
</dbReference>
<protein>
    <submittedName>
        <fullName evidence="2">Uncharacterized protein YeaO (DUF488 family)</fullName>
    </submittedName>
</protein>
<dbReference type="PANTHER" id="PTHR36849:SF1">
    <property type="entry name" value="CYTOPLASMIC PROTEIN"/>
    <property type="match status" value="1"/>
</dbReference>
<accession>A0A7W7GMX8</accession>
<comment type="caution">
    <text evidence="2">The sequence shown here is derived from an EMBL/GenBank/DDBJ whole genome shotgun (WGS) entry which is preliminary data.</text>
</comment>
<evidence type="ECO:0000256" key="1">
    <source>
        <dbReference type="SAM" id="MobiDB-lite"/>
    </source>
</evidence>
<evidence type="ECO:0000313" key="2">
    <source>
        <dbReference type="EMBL" id="MBB4735098.1"/>
    </source>
</evidence>
<sequence length="144" mass="16544">MSETSARSTRTQEAAHTGRIRVRRAYESPDGGYRVLVDRMWPRGVAKADAELDERCQDVAPSADLRRWFDHDPAKWAEFRRRYRHELSLDAADAEDGAPSRDAAEDLLERWRRSGEQELVLVYGTKDEDHNHALVLAEALEALR</sequence>